<dbReference type="InterPro" id="IPR001646">
    <property type="entry name" value="5peptide_repeat"/>
</dbReference>
<keyword evidence="1" id="KW-1133">Transmembrane helix</keyword>
<dbReference type="Pfam" id="PF00805">
    <property type="entry name" value="Pentapeptide"/>
    <property type="match status" value="1"/>
</dbReference>
<feature type="domain" description="Potassium channel" evidence="2">
    <location>
        <begin position="228"/>
        <end position="309"/>
    </location>
</feature>
<keyword evidence="4" id="KW-1185">Reference proteome</keyword>
<dbReference type="SUPFAM" id="SSF141571">
    <property type="entry name" value="Pentapeptide repeat-like"/>
    <property type="match status" value="1"/>
</dbReference>
<dbReference type="InterPro" id="IPR051082">
    <property type="entry name" value="Pentapeptide-BTB/POZ_domain"/>
</dbReference>
<dbReference type="PANTHER" id="PTHR14136:SF17">
    <property type="entry name" value="BTB_POZ DOMAIN-CONTAINING PROTEIN KCTD9"/>
    <property type="match status" value="1"/>
</dbReference>
<dbReference type="PANTHER" id="PTHR14136">
    <property type="entry name" value="BTB_POZ DOMAIN-CONTAINING PROTEIN KCTD9"/>
    <property type="match status" value="1"/>
</dbReference>
<proteinExistence type="predicted"/>
<dbReference type="Gene3D" id="2.160.20.80">
    <property type="entry name" value="E3 ubiquitin-protein ligase SopA"/>
    <property type="match status" value="1"/>
</dbReference>
<dbReference type="OrthoDB" id="9813518at2"/>
<dbReference type="InterPro" id="IPR013099">
    <property type="entry name" value="K_chnl_dom"/>
</dbReference>
<evidence type="ECO:0000259" key="2">
    <source>
        <dbReference type="Pfam" id="PF07885"/>
    </source>
</evidence>
<organism evidence="3 4">
    <name type="scientific">Oleiphilus messinensis</name>
    <dbReference type="NCBI Taxonomy" id="141451"/>
    <lineage>
        <taxon>Bacteria</taxon>
        <taxon>Pseudomonadati</taxon>
        <taxon>Pseudomonadota</taxon>
        <taxon>Gammaproteobacteria</taxon>
        <taxon>Oceanospirillales</taxon>
        <taxon>Oleiphilaceae</taxon>
        <taxon>Oleiphilus</taxon>
    </lineage>
</organism>
<dbReference type="KEGG" id="ome:OLMES_3290"/>
<dbReference type="Pfam" id="PF07885">
    <property type="entry name" value="Ion_trans_2"/>
    <property type="match status" value="1"/>
</dbReference>
<dbReference type="Gene3D" id="1.10.287.70">
    <property type="match status" value="1"/>
</dbReference>
<sequence length="310" mass="35367">MPAEHPDNTLDDTRFWQDDGADKSLEDLAARLEARARTGNPMQKFALRRCQLPGINLVNAHSKSGFKLTHSDLYRADLRKGHFFNVDFSGSSLMKANLEGANLHCANLSDCNLLGVNLEKCKLENVTWGSELIQEKQARATRNIAEKHEYYQQAEEIYRHLRKVTESEGLFEQAGTFFQKEMVMRRYQMPRYSSQRIISRMVEIFCGYGEQPLRVILFSIIAIIFFAVLYLLTGITESDHLLRLNFDNSFQDNISQLLKCLYFSVVTFTTLGYGDLAPTGWARGIAATEAFIGSFTLALFVVVFVKKMTR</sequence>
<accession>A0A1Y0IA39</accession>
<dbReference type="EMBL" id="CP021425">
    <property type="protein sequence ID" value="ARU57331.1"/>
    <property type="molecule type" value="Genomic_DNA"/>
</dbReference>
<keyword evidence="1" id="KW-0812">Transmembrane</keyword>
<dbReference type="RefSeq" id="WP_087462234.1">
    <property type="nucleotide sequence ID" value="NZ_CP021425.1"/>
</dbReference>
<gene>
    <name evidence="3" type="ORF">OLMES_3290</name>
</gene>
<evidence type="ECO:0000313" key="4">
    <source>
        <dbReference type="Proteomes" id="UP000196027"/>
    </source>
</evidence>
<dbReference type="AlphaFoldDB" id="A0A1Y0IA39"/>
<feature type="transmembrane region" description="Helical" evidence="1">
    <location>
        <begin position="280"/>
        <end position="305"/>
    </location>
</feature>
<dbReference type="Proteomes" id="UP000196027">
    <property type="component" value="Chromosome"/>
</dbReference>
<feature type="transmembrane region" description="Helical" evidence="1">
    <location>
        <begin position="215"/>
        <end position="236"/>
    </location>
</feature>
<protein>
    <recommendedName>
        <fullName evidence="2">Potassium channel domain-containing protein</fullName>
    </recommendedName>
</protein>
<evidence type="ECO:0000256" key="1">
    <source>
        <dbReference type="SAM" id="Phobius"/>
    </source>
</evidence>
<name>A0A1Y0IA39_9GAMM</name>
<dbReference type="SUPFAM" id="SSF81324">
    <property type="entry name" value="Voltage-gated potassium channels"/>
    <property type="match status" value="1"/>
</dbReference>
<feature type="transmembrane region" description="Helical" evidence="1">
    <location>
        <begin position="257"/>
        <end position="274"/>
    </location>
</feature>
<evidence type="ECO:0000313" key="3">
    <source>
        <dbReference type="EMBL" id="ARU57331.1"/>
    </source>
</evidence>
<reference evidence="3 4" key="1">
    <citation type="submission" date="2017-05" db="EMBL/GenBank/DDBJ databases">
        <title>Genomic insights into alkan degradation activity of Oleiphilus messinensis.</title>
        <authorList>
            <person name="Kozyavkin S.A."/>
            <person name="Slesarev A.I."/>
            <person name="Golyshin P.N."/>
            <person name="Korzhenkov A."/>
            <person name="Golyshina O.N."/>
            <person name="Toshchakov S.V."/>
        </authorList>
    </citation>
    <scope>NUCLEOTIDE SEQUENCE [LARGE SCALE GENOMIC DNA]</scope>
    <source>
        <strain evidence="3 4">ME102</strain>
    </source>
</reference>
<keyword evidence="1" id="KW-0472">Membrane</keyword>